<accession>A0A5N6JXM6</accession>
<feature type="compositionally biased region" description="Basic residues" evidence="2">
    <location>
        <begin position="348"/>
        <end position="361"/>
    </location>
</feature>
<keyword evidence="5" id="KW-1185">Reference proteome</keyword>
<evidence type="ECO:0000256" key="1">
    <source>
        <dbReference type="ARBA" id="ARBA00023054"/>
    </source>
</evidence>
<feature type="compositionally biased region" description="Acidic residues" evidence="2">
    <location>
        <begin position="277"/>
        <end position="286"/>
    </location>
</feature>
<dbReference type="Pfam" id="PF09073">
    <property type="entry name" value="BUD22"/>
    <property type="match status" value="1"/>
</dbReference>
<dbReference type="Proteomes" id="UP000326757">
    <property type="component" value="Unassembled WGS sequence"/>
</dbReference>
<dbReference type="InterPro" id="IPR015158">
    <property type="entry name" value="Bud22_dom"/>
</dbReference>
<feature type="compositionally biased region" description="Basic and acidic residues" evidence="2">
    <location>
        <begin position="180"/>
        <end position="203"/>
    </location>
</feature>
<evidence type="ECO:0000259" key="3">
    <source>
        <dbReference type="Pfam" id="PF09073"/>
    </source>
</evidence>
<evidence type="ECO:0000256" key="2">
    <source>
        <dbReference type="SAM" id="MobiDB-lite"/>
    </source>
</evidence>
<evidence type="ECO:0000313" key="4">
    <source>
        <dbReference type="EMBL" id="KAB8293896.1"/>
    </source>
</evidence>
<dbReference type="GO" id="GO:0005634">
    <property type="term" value="C:nucleus"/>
    <property type="evidence" value="ECO:0007669"/>
    <property type="project" value="TreeGrafter"/>
</dbReference>
<feature type="region of interest" description="Disordered" evidence="2">
    <location>
        <begin position="1"/>
        <end position="22"/>
    </location>
</feature>
<keyword evidence="1" id="KW-0175">Coiled coil</keyword>
<comment type="caution">
    <text evidence="4">The sequence shown here is derived from an EMBL/GenBank/DDBJ whole genome shotgun (WGS) entry which is preliminary data.</text>
</comment>
<proteinExistence type="predicted"/>
<feature type="compositionally biased region" description="Low complexity" evidence="2">
    <location>
        <begin position="299"/>
        <end position="309"/>
    </location>
</feature>
<dbReference type="OrthoDB" id="3364872at2759"/>
<feature type="compositionally biased region" description="Polar residues" evidence="2">
    <location>
        <begin position="375"/>
        <end position="384"/>
    </location>
</feature>
<dbReference type="PANTHER" id="PTHR23325:SF1">
    <property type="entry name" value="SERUM RESPONSE FACTOR-BINDING PROTEIN 1"/>
    <property type="match status" value="1"/>
</dbReference>
<dbReference type="AlphaFoldDB" id="A0A5N6JXM6"/>
<name>A0A5N6JXM6_MONLA</name>
<dbReference type="GO" id="GO:0030686">
    <property type="term" value="C:90S preribosome"/>
    <property type="evidence" value="ECO:0007669"/>
    <property type="project" value="TreeGrafter"/>
</dbReference>
<feature type="compositionally biased region" description="Acidic residues" evidence="2">
    <location>
        <begin position="204"/>
        <end position="214"/>
    </location>
</feature>
<feature type="compositionally biased region" description="Basic and acidic residues" evidence="2">
    <location>
        <begin position="423"/>
        <end position="454"/>
    </location>
</feature>
<dbReference type="EMBL" id="VIGI01000011">
    <property type="protein sequence ID" value="KAB8293896.1"/>
    <property type="molecule type" value="Genomic_DNA"/>
</dbReference>
<sequence length="504" mass="56161">MPKRKRASQDHDDSVSSSDRVRNSRQNDFNLHLISARKQLRTALKTAKGFERQRLGKRLTNATKATDAAQMARIRKEIEALKTLDLDKVVEQRLARGLGKIKVMADSGFLPVGWGQAGEGVKGWEGEKVEEDIKLWNNVVSGMWNFKVVKSVWEGVIRGSYMSMGIPAPVLEKGKKGKDKAKDKAKDKVKADEAKKNLRKEAQSEDGEESDVDMESSTQKPSKKKNNEEGFWDGFDSPGDDEDEDDSDDDDDDDEEKNDSIDEETLSRYDALLGVSSDEESFDEEEYLKKNPSTSKPNTRLSLSLSPTPSRSPSPAPSISLSDDSATIKSTKTRKPSPSPSPQPQAKKTQKIPRHRPHKKNSTFLPTLMGGYWSGSESASSLSDTDMKPTVRKNRMGQKARQALWEKKFGKGAKHIAAGKMSIEQEREAKRAEKMGRKPRDLGRRAKGDFRNDKANANAVEVRLRAGIKTRDDVGVLHPSWEAAKKAKDEKAKATFSGKKVVFD</sequence>
<dbReference type="GO" id="GO:0030490">
    <property type="term" value="P:maturation of SSU-rRNA"/>
    <property type="evidence" value="ECO:0007669"/>
    <property type="project" value="TreeGrafter"/>
</dbReference>
<dbReference type="InterPro" id="IPR037393">
    <property type="entry name" value="Bud22/SRFB1"/>
</dbReference>
<feature type="compositionally biased region" description="Basic and acidic residues" evidence="2">
    <location>
        <begin position="7"/>
        <end position="22"/>
    </location>
</feature>
<gene>
    <name evidence="4" type="ORF">EYC80_009372</name>
</gene>
<reference evidence="4 5" key="1">
    <citation type="submission" date="2019-06" db="EMBL/GenBank/DDBJ databases">
        <title>Genome Sequence of the Brown Rot Fungal Pathogen Monilinia laxa.</title>
        <authorList>
            <person name="De Miccolis Angelini R.M."/>
            <person name="Landi L."/>
            <person name="Abate D."/>
            <person name="Pollastro S."/>
            <person name="Romanazzi G."/>
            <person name="Faretra F."/>
        </authorList>
    </citation>
    <scope>NUCLEOTIDE SEQUENCE [LARGE SCALE GENOMIC DNA]</scope>
    <source>
        <strain evidence="4 5">Mlax316</strain>
    </source>
</reference>
<protein>
    <recommendedName>
        <fullName evidence="3">Bud22 domain-containing protein</fullName>
    </recommendedName>
</protein>
<evidence type="ECO:0000313" key="5">
    <source>
        <dbReference type="Proteomes" id="UP000326757"/>
    </source>
</evidence>
<dbReference type="PANTHER" id="PTHR23325">
    <property type="entry name" value="SERUM RESPONSE FACTOR-BINDING"/>
    <property type="match status" value="1"/>
</dbReference>
<feature type="domain" description="Bud22" evidence="3">
    <location>
        <begin position="35"/>
        <end position="504"/>
    </location>
</feature>
<feature type="compositionally biased region" description="Acidic residues" evidence="2">
    <location>
        <begin position="238"/>
        <end position="264"/>
    </location>
</feature>
<organism evidence="4 5">
    <name type="scientific">Monilinia laxa</name>
    <name type="common">Brown rot fungus</name>
    <name type="synonym">Sclerotinia laxa</name>
    <dbReference type="NCBI Taxonomy" id="61186"/>
    <lineage>
        <taxon>Eukaryota</taxon>
        <taxon>Fungi</taxon>
        <taxon>Dikarya</taxon>
        <taxon>Ascomycota</taxon>
        <taxon>Pezizomycotina</taxon>
        <taxon>Leotiomycetes</taxon>
        <taxon>Helotiales</taxon>
        <taxon>Sclerotiniaceae</taxon>
        <taxon>Monilinia</taxon>
    </lineage>
</organism>
<feature type="region of interest" description="Disordered" evidence="2">
    <location>
        <begin position="169"/>
        <end position="454"/>
    </location>
</feature>